<dbReference type="Gene3D" id="3.30.70.360">
    <property type="match status" value="1"/>
</dbReference>
<feature type="binding site" evidence="2">
    <location>
        <position position="137"/>
    </location>
    <ligand>
        <name>Mn(2+)</name>
        <dbReference type="ChEBI" id="CHEBI:29035"/>
        <label>2</label>
    </ligand>
</feature>
<dbReference type="PIRSF" id="PIRSF005962">
    <property type="entry name" value="Pept_M20D_amidohydro"/>
    <property type="match status" value="1"/>
</dbReference>
<dbReference type="FunFam" id="3.30.70.360:FF:000001">
    <property type="entry name" value="N-acetyldiaminopimelate deacetylase"/>
    <property type="match status" value="1"/>
</dbReference>
<reference evidence="4 5" key="1">
    <citation type="submission" date="2020-07" db="EMBL/GenBank/DDBJ databases">
        <title>Genomic Encyclopedia of Type Strains, Phase IV (KMG-IV): sequencing the most valuable type-strain genomes for metagenomic binning, comparative biology and taxonomic classification.</title>
        <authorList>
            <person name="Goeker M."/>
        </authorList>
    </citation>
    <scope>NUCLEOTIDE SEQUENCE [LARGE SCALE GENOMIC DNA]</scope>
    <source>
        <strain evidence="4 5">DSM 45533</strain>
    </source>
</reference>
<name>A0A7W0HP36_9ACTN</name>
<gene>
    <name evidence="4" type="ORF">HNR30_001796</name>
</gene>
<dbReference type="RefSeq" id="WP_181609278.1">
    <property type="nucleotide sequence ID" value="NZ_BAABAM010000006.1"/>
</dbReference>
<dbReference type="GO" id="GO:0046872">
    <property type="term" value="F:metal ion binding"/>
    <property type="evidence" value="ECO:0007669"/>
    <property type="project" value="UniProtKB-KW"/>
</dbReference>
<dbReference type="InterPro" id="IPR017439">
    <property type="entry name" value="Amidohydrolase"/>
</dbReference>
<evidence type="ECO:0000256" key="2">
    <source>
        <dbReference type="PIRSR" id="PIRSR005962-1"/>
    </source>
</evidence>
<dbReference type="GO" id="GO:0047980">
    <property type="term" value="F:hippurate hydrolase activity"/>
    <property type="evidence" value="ECO:0007669"/>
    <property type="project" value="UniProtKB-EC"/>
</dbReference>
<dbReference type="AlphaFoldDB" id="A0A7W0HP36"/>
<keyword evidence="2" id="KW-0464">Manganese</keyword>
<evidence type="ECO:0000256" key="1">
    <source>
        <dbReference type="ARBA" id="ARBA00022801"/>
    </source>
</evidence>
<dbReference type="EC" id="3.5.1.32" evidence="4"/>
<dbReference type="PANTHER" id="PTHR11014">
    <property type="entry name" value="PEPTIDASE M20 FAMILY MEMBER"/>
    <property type="match status" value="1"/>
</dbReference>
<comment type="cofactor">
    <cofactor evidence="2">
        <name>Mn(2+)</name>
        <dbReference type="ChEBI" id="CHEBI:29035"/>
    </cofactor>
    <text evidence="2">The Mn(2+) ion enhances activity.</text>
</comment>
<feature type="binding site" evidence="2">
    <location>
        <position position="165"/>
    </location>
    <ligand>
        <name>Mn(2+)</name>
        <dbReference type="ChEBI" id="CHEBI:29035"/>
        <label>2</label>
    </ligand>
</feature>
<dbReference type="CDD" id="cd03886">
    <property type="entry name" value="M20_Acy1"/>
    <property type="match status" value="1"/>
</dbReference>
<dbReference type="Pfam" id="PF01546">
    <property type="entry name" value="Peptidase_M20"/>
    <property type="match status" value="1"/>
</dbReference>
<dbReference type="InterPro" id="IPR002933">
    <property type="entry name" value="Peptidase_M20"/>
</dbReference>
<dbReference type="SUPFAM" id="SSF55031">
    <property type="entry name" value="Bacterial exopeptidase dimerisation domain"/>
    <property type="match status" value="1"/>
</dbReference>
<keyword evidence="1 4" id="KW-0378">Hydrolase</keyword>
<evidence type="ECO:0000259" key="3">
    <source>
        <dbReference type="Pfam" id="PF07687"/>
    </source>
</evidence>
<dbReference type="Proteomes" id="UP000530928">
    <property type="component" value="Unassembled WGS sequence"/>
</dbReference>
<evidence type="ECO:0000313" key="4">
    <source>
        <dbReference type="EMBL" id="MBA2890455.1"/>
    </source>
</evidence>
<dbReference type="PANTHER" id="PTHR11014:SF63">
    <property type="entry name" value="METALLOPEPTIDASE, PUTATIVE (AFU_ORTHOLOGUE AFUA_6G09600)-RELATED"/>
    <property type="match status" value="1"/>
</dbReference>
<feature type="binding site" evidence="2">
    <location>
        <position position="368"/>
    </location>
    <ligand>
        <name>Mn(2+)</name>
        <dbReference type="ChEBI" id="CHEBI:29035"/>
        <label>2</label>
    </ligand>
</feature>
<dbReference type="EMBL" id="JACDUR010000002">
    <property type="protein sequence ID" value="MBA2890455.1"/>
    <property type="molecule type" value="Genomic_DNA"/>
</dbReference>
<keyword evidence="5" id="KW-1185">Reference proteome</keyword>
<keyword evidence="2" id="KW-0479">Metal-binding</keyword>
<proteinExistence type="predicted"/>
<dbReference type="Gene3D" id="3.40.630.10">
    <property type="entry name" value="Zn peptidases"/>
    <property type="match status" value="1"/>
</dbReference>
<dbReference type="NCBIfam" id="TIGR01891">
    <property type="entry name" value="amidohydrolases"/>
    <property type="match status" value="1"/>
</dbReference>
<dbReference type="GO" id="GO:0019877">
    <property type="term" value="P:diaminopimelate biosynthetic process"/>
    <property type="evidence" value="ECO:0007669"/>
    <property type="project" value="UniProtKB-ARBA"/>
</dbReference>
<dbReference type="InterPro" id="IPR036264">
    <property type="entry name" value="Bact_exopeptidase_dim_dom"/>
</dbReference>
<comment type="caution">
    <text evidence="4">The sequence shown here is derived from an EMBL/GenBank/DDBJ whole genome shotgun (WGS) entry which is preliminary data.</text>
</comment>
<organism evidence="4 5">
    <name type="scientific">Nonomuraea soli</name>
    <dbReference type="NCBI Taxonomy" id="1032476"/>
    <lineage>
        <taxon>Bacteria</taxon>
        <taxon>Bacillati</taxon>
        <taxon>Actinomycetota</taxon>
        <taxon>Actinomycetes</taxon>
        <taxon>Streptosporangiales</taxon>
        <taxon>Streptosporangiaceae</taxon>
        <taxon>Nonomuraea</taxon>
    </lineage>
</organism>
<evidence type="ECO:0000313" key="5">
    <source>
        <dbReference type="Proteomes" id="UP000530928"/>
    </source>
</evidence>
<accession>A0A7W0HP36</accession>
<dbReference type="SUPFAM" id="SSF53187">
    <property type="entry name" value="Zn-dependent exopeptidases"/>
    <property type="match status" value="1"/>
</dbReference>
<feature type="binding site" evidence="2">
    <location>
        <position position="101"/>
    </location>
    <ligand>
        <name>Mn(2+)</name>
        <dbReference type="ChEBI" id="CHEBI:29035"/>
        <label>2</label>
    </ligand>
</feature>
<dbReference type="InterPro" id="IPR011650">
    <property type="entry name" value="Peptidase_M20_dimer"/>
</dbReference>
<feature type="domain" description="Peptidase M20 dimerisation" evidence="3">
    <location>
        <begin position="186"/>
        <end position="281"/>
    </location>
</feature>
<dbReference type="GO" id="GO:0050118">
    <property type="term" value="F:N-acetyldiaminopimelate deacetylase activity"/>
    <property type="evidence" value="ECO:0007669"/>
    <property type="project" value="UniProtKB-ARBA"/>
</dbReference>
<protein>
    <submittedName>
        <fullName evidence="4">Hippurate hydrolase</fullName>
        <ecNumber evidence="4">3.5.1.32</ecNumber>
    </submittedName>
</protein>
<dbReference type="Pfam" id="PF07687">
    <property type="entry name" value="M20_dimer"/>
    <property type="match status" value="1"/>
</dbReference>
<feature type="binding site" evidence="2">
    <location>
        <position position="103"/>
    </location>
    <ligand>
        <name>Mn(2+)</name>
        <dbReference type="ChEBI" id="CHEBI:29035"/>
        <label>2</label>
    </ligand>
</feature>
<sequence>MSFTEASKDLHEDLVQLRHSLHQTPETGLHLPVTQEKVLSALDGLPLEITTGTALSSVTAVLRGGRPGPAVLLRGDMDALPVTERNDLPYISQHEGRMHACGHDLHTAMLAGAAHLLAARREELAGDVVFMFQPGEEGDHGARYMIEEGVLDAAGERVVAAYGMHVTSALYPTGLFNTRGGPLMAGADTFHVKVIGRGGHGSAPHAALDPIPAACAMVSAIQTMVTREFDTFEPVVVSVCNFHSGTKDNIIPDDVFFEGTIRTFSKSVRERVNRRLLEVFKGVGEAHGVTVDAWVDGGYPVTSNAESESGFAANLATEMFGESRFFITPKPIMGAEDFSYVLDQVPGAFIFLGACPPDRDPATAAYNHSPEAQFDDGVLADGAALYANLAATRLKATAAV</sequence>